<feature type="compositionally biased region" description="Polar residues" evidence="4">
    <location>
        <begin position="47"/>
        <end position="60"/>
    </location>
</feature>
<dbReference type="VEuPathDB" id="FungiDB:HMPREF1541_06325"/>
<feature type="region of interest" description="Disordered" evidence="4">
    <location>
        <begin position="1"/>
        <end position="22"/>
    </location>
</feature>
<dbReference type="InterPro" id="IPR001138">
    <property type="entry name" value="Zn2Cys6_DnaBD"/>
</dbReference>
<dbReference type="InParanoid" id="W2RRD6"/>
<name>W2RRD6_CYPE1</name>
<evidence type="ECO:0008006" key="7">
    <source>
        <dbReference type="Google" id="ProtNLM"/>
    </source>
</evidence>
<dbReference type="Proteomes" id="UP000030752">
    <property type="component" value="Unassembled WGS sequence"/>
</dbReference>
<evidence type="ECO:0000256" key="3">
    <source>
        <dbReference type="ARBA" id="ARBA00023242"/>
    </source>
</evidence>
<dbReference type="OrthoDB" id="4226666at2759"/>
<protein>
    <recommendedName>
        <fullName evidence="7">Zn(2)-C6 fungal-type domain-containing protein</fullName>
    </recommendedName>
</protein>
<gene>
    <name evidence="5" type="ORF">HMPREF1541_06325</name>
</gene>
<dbReference type="CDD" id="cd00067">
    <property type="entry name" value="GAL4"/>
    <property type="match status" value="1"/>
</dbReference>
<proteinExistence type="predicted"/>
<dbReference type="GO" id="GO:0008270">
    <property type="term" value="F:zinc ion binding"/>
    <property type="evidence" value="ECO:0007669"/>
    <property type="project" value="InterPro"/>
</dbReference>
<reference evidence="5 6" key="1">
    <citation type="submission" date="2013-03" db="EMBL/GenBank/DDBJ databases">
        <title>The Genome Sequence of Phialophora europaea CBS 101466.</title>
        <authorList>
            <consortium name="The Broad Institute Genomics Platform"/>
            <person name="Cuomo C."/>
            <person name="de Hoog S."/>
            <person name="Gorbushina A."/>
            <person name="Walker B."/>
            <person name="Young S.K."/>
            <person name="Zeng Q."/>
            <person name="Gargeya S."/>
            <person name="Fitzgerald M."/>
            <person name="Haas B."/>
            <person name="Abouelleil A."/>
            <person name="Allen A.W."/>
            <person name="Alvarado L."/>
            <person name="Arachchi H.M."/>
            <person name="Berlin A.M."/>
            <person name="Chapman S.B."/>
            <person name="Gainer-Dewar J."/>
            <person name="Goldberg J."/>
            <person name="Griggs A."/>
            <person name="Gujja S."/>
            <person name="Hansen M."/>
            <person name="Howarth C."/>
            <person name="Imamovic A."/>
            <person name="Ireland A."/>
            <person name="Larimer J."/>
            <person name="McCowan C."/>
            <person name="Murphy C."/>
            <person name="Pearson M."/>
            <person name="Poon T.W."/>
            <person name="Priest M."/>
            <person name="Roberts A."/>
            <person name="Saif S."/>
            <person name="Shea T."/>
            <person name="Sisk P."/>
            <person name="Sykes S."/>
            <person name="Wortman J."/>
            <person name="Nusbaum C."/>
            <person name="Birren B."/>
        </authorList>
    </citation>
    <scope>NUCLEOTIDE SEQUENCE [LARGE SCALE GENOMIC DNA]</scope>
    <source>
        <strain evidence="5 6">CBS 101466</strain>
    </source>
</reference>
<dbReference type="GeneID" id="19973664"/>
<dbReference type="HOGENOM" id="CLU_025396_0_0_1"/>
<keyword evidence="6" id="KW-1185">Reference proteome</keyword>
<keyword evidence="3" id="KW-0539">Nucleus</keyword>
<evidence type="ECO:0000256" key="4">
    <source>
        <dbReference type="SAM" id="MobiDB-lite"/>
    </source>
</evidence>
<dbReference type="PANTHER" id="PTHR35392">
    <property type="entry name" value="ZN(II)2CYS6 TRANSCRIPTION FACTOR (EUROFUNG)-RELATED-RELATED"/>
    <property type="match status" value="1"/>
</dbReference>
<keyword evidence="2" id="KW-0804">Transcription</keyword>
<evidence type="ECO:0000313" key="5">
    <source>
        <dbReference type="EMBL" id="ETN38294.1"/>
    </source>
</evidence>
<feature type="region of interest" description="Disordered" evidence="4">
    <location>
        <begin position="46"/>
        <end position="107"/>
    </location>
</feature>
<organism evidence="5 6">
    <name type="scientific">Cyphellophora europaea (strain CBS 101466)</name>
    <name type="common">Phialophora europaea</name>
    <dbReference type="NCBI Taxonomy" id="1220924"/>
    <lineage>
        <taxon>Eukaryota</taxon>
        <taxon>Fungi</taxon>
        <taxon>Dikarya</taxon>
        <taxon>Ascomycota</taxon>
        <taxon>Pezizomycotina</taxon>
        <taxon>Eurotiomycetes</taxon>
        <taxon>Chaetothyriomycetidae</taxon>
        <taxon>Chaetothyriales</taxon>
        <taxon>Cyphellophoraceae</taxon>
        <taxon>Cyphellophora</taxon>
    </lineage>
</organism>
<dbReference type="EMBL" id="KB822722">
    <property type="protein sequence ID" value="ETN38294.1"/>
    <property type="molecule type" value="Genomic_DNA"/>
</dbReference>
<dbReference type="STRING" id="1220924.W2RRD6"/>
<evidence type="ECO:0000256" key="2">
    <source>
        <dbReference type="ARBA" id="ARBA00023163"/>
    </source>
</evidence>
<evidence type="ECO:0000313" key="6">
    <source>
        <dbReference type="Proteomes" id="UP000030752"/>
    </source>
</evidence>
<evidence type="ECO:0000256" key="1">
    <source>
        <dbReference type="ARBA" id="ARBA00023015"/>
    </source>
</evidence>
<dbReference type="RefSeq" id="XP_008718883.1">
    <property type="nucleotide sequence ID" value="XM_008720661.1"/>
</dbReference>
<keyword evidence="1" id="KW-0805">Transcription regulation</keyword>
<feature type="compositionally biased region" description="Low complexity" evidence="4">
    <location>
        <begin position="77"/>
        <end position="94"/>
    </location>
</feature>
<dbReference type="GO" id="GO:0000981">
    <property type="term" value="F:DNA-binding transcription factor activity, RNA polymerase II-specific"/>
    <property type="evidence" value="ECO:0007669"/>
    <property type="project" value="InterPro"/>
</dbReference>
<sequence length="590" mass="68032">MPSSAISLLTRSVTPPDSTDSTVVGIVSSPETESFPRQRVEFLNGSAPAQLQRYPQTTGPWTGYPLRQNDPMLIDTPSPSSNGSALSPSSSNAERSSRRLGPLSIEGRRNANQVRDIGACLRCSCMKEKCDRNLPCGNCHDKKGRKWKLGCVRETLEYRGKHLFPPPIANRYNIDHTNRYVDSSGFFYLNKDAFQLKLSMGLGGPPFEVTVKEMEPVEHQRLLRSFQADTKDEDLKVSSFWDPPIVLYLTNKDQAVDDLRSQLHRSMHAIFNERHENGYHWPWKNFDFQRMDWVSEIVEKIHDFGQHASQMSFYSSLRKAQGLLYFNYILDHPLLVLEEEREKLFAHLEPQEGVEHKYVSPETIQRFIKAIAYPFLTNWSTAILKELHELLLSMAKAKEISSAKNDLAFCLSFMMLVFIGQTQARLVLLAQMSEEEKGINMTQSEAQEYIEALEEQLGTYIIHFHEFAMKKRRKPQAPSGDPRKPEEQYAAQYGLMGKIAEITQKFRAYYSLSYPYHQASFARQNTTKIPRKTKNRTTKLVKDETETLWPADDWKPTTFDLGELDYAEFEKENIHRLCWKFVDAIIVWSE</sequence>
<dbReference type="InterPro" id="IPR052973">
    <property type="entry name" value="Fungal_sec-metab_reg_TF"/>
</dbReference>
<dbReference type="eggNOG" id="ENOG502SFBR">
    <property type="taxonomic scope" value="Eukaryota"/>
</dbReference>
<accession>W2RRD6</accession>
<dbReference type="PANTHER" id="PTHR35392:SF1">
    <property type="entry name" value="ZN(II)2CYS6 TRANSCRIPTION FACTOR (EUROFUNG)"/>
    <property type="match status" value="1"/>
</dbReference>
<dbReference type="AlphaFoldDB" id="W2RRD6"/>